<dbReference type="InterPro" id="IPR036249">
    <property type="entry name" value="Thioredoxin-like_sf"/>
</dbReference>
<dbReference type="PANTHER" id="PTHR46115">
    <property type="entry name" value="THIOREDOXIN-LIKE PROTEIN 1"/>
    <property type="match status" value="1"/>
</dbReference>
<dbReference type="CDD" id="cd02947">
    <property type="entry name" value="TRX_family"/>
    <property type="match status" value="1"/>
</dbReference>
<organism evidence="3">
    <name type="scientific">Barrevirus sp</name>
    <dbReference type="NCBI Taxonomy" id="2487763"/>
    <lineage>
        <taxon>Viruses</taxon>
        <taxon>Varidnaviria</taxon>
        <taxon>Bamfordvirae</taxon>
        <taxon>Nucleocytoviricota</taxon>
        <taxon>Megaviricetes</taxon>
        <taxon>Imitervirales</taxon>
        <taxon>Mimiviridae</taxon>
        <taxon>Klosneuvirinae</taxon>
    </lineage>
</organism>
<dbReference type="InterPro" id="IPR013766">
    <property type="entry name" value="Thioredoxin_domain"/>
</dbReference>
<dbReference type="PROSITE" id="PS51352">
    <property type="entry name" value="THIOREDOXIN_2"/>
    <property type="match status" value="1"/>
</dbReference>
<proteinExistence type="predicted"/>
<protein>
    <submittedName>
        <fullName evidence="3">Thioredoxin</fullName>
    </submittedName>
</protein>
<sequence>MPVTSVSSEDHFLQLLNDKNYEFTFIDFYALWCAPCIRFAPRLEVLSTKFTNVQFLKVNVDDVEELALRYGITGLPTFLMFERGNTVPIDIPIIGANEEKVQDLLIRTVTSVPVLEEDDF</sequence>
<accession>A0A3G4ZQI9</accession>
<evidence type="ECO:0000256" key="1">
    <source>
        <dbReference type="ARBA" id="ARBA00023157"/>
    </source>
</evidence>
<name>A0A3G4ZQI9_9VIRU</name>
<dbReference type="Pfam" id="PF00085">
    <property type="entry name" value="Thioredoxin"/>
    <property type="match status" value="1"/>
</dbReference>
<dbReference type="PRINTS" id="PR00421">
    <property type="entry name" value="THIOREDOXIN"/>
</dbReference>
<dbReference type="EMBL" id="MK072013">
    <property type="protein sequence ID" value="AYV77172.1"/>
    <property type="molecule type" value="Genomic_DNA"/>
</dbReference>
<keyword evidence="1" id="KW-1015">Disulfide bond</keyword>
<reference evidence="3" key="1">
    <citation type="submission" date="2018-10" db="EMBL/GenBank/DDBJ databases">
        <title>Hidden diversity of soil giant viruses.</title>
        <authorList>
            <person name="Schulz F."/>
            <person name="Alteio L."/>
            <person name="Goudeau D."/>
            <person name="Ryan E.M."/>
            <person name="Malmstrom R.R."/>
            <person name="Blanchard J."/>
            <person name="Woyke T."/>
        </authorList>
    </citation>
    <scope>NUCLEOTIDE SEQUENCE</scope>
    <source>
        <strain evidence="3">BAV1</strain>
    </source>
</reference>
<dbReference type="Gene3D" id="3.40.30.10">
    <property type="entry name" value="Glutaredoxin"/>
    <property type="match status" value="1"/>
</dbReference>
<feature type="domain" description="Thioredoxin" evidence="2">
    <location>
        <begin position="1"/>
        <end position="120"/>
    </location>
</feature>
<evidence type="ECO:0000313" key="3">
    <source>
        <dbReference type="EMBL" id="AYV77172.1"/>
    </source>
</evidence>
<evidence type="ECO:0000259" key="2">
    <source>
        <dbReference type="PROSITE" id="PS51352"/>
    </source>
</evidence>
<gene>
    <name evidence="3" type="ORF">Barrevirus16_10</name>
</gene>
<dbReference type="SUPFAM" id="SSF52833">
    <property type="entry name" value="Thioredoxin-like"/>
    <property type="match status" value="1"/>
</dbReference>